<protein>
    <submittedName>
        <fullName evidence="2">Uncharacterized protein</fullName>
    </submittedName>
</protein>
<organism evidence="2 3">
    <name type="scientific">Roseateles flavus</name>
    <dbReference type="NCBI Taxonomy" id="3149041"/>
    <lineage>
        <taxon>Bacteria</taxon>
        <taxon>Pseudomonadati</taxon>
        <taxon>Pseudomonadota</taxon>
        <taxon>Betaproteobacteria</taxon>
        <taxon>Burkholderiales</taxon>
        <taxon>Sphaerotilaceae</taxon>
        <taxon>Roseateles</taxon>
    </lineage>
</organism>
<dbReference type="EMBL" id="JBDPZC010000022">
    <property type="protein sequence ID" value="MEO3715875.1"/>
    <property type="molecule type" value="Genomic_DNA"/>
</dbReference>
<evidence type="ECO:0000313" key="2">
    <source>
        <dbReference type="EMBL" id="MEO3715875.1"/>
    </source>
</evidence>
<feature type="chain" id="PRO_5046317550" evidence="1">
    <location>
        <begin position="27"/>
        <end position="244"/>
    </location>
</feature>
<dbReference type="RefSeq" id="WP_347613604.1">
    <property type="nucleotide sequence ID" value="NZ_JBDPZC010000022.1"/>
</dbReference>
<name>A0ABV0GLG6_9BURK</name>
<proteinExistence type="predicted"/>
<reference evidence="2 3" key="1">
    <citation type="submission" date="2024-05" db="EMBL/GenBank/DDBJ databases">
        <title>Roseateles sp. 2.12 16S ribosomal RNA gene Genome sequencing and assembly.</title>
        <authorList>
            <person name="Woo H."/>
        </authorList>
    </citation>
    <scope>NUCLEOTIDE SEQUENCE [LARGE SCALE GENOMIC DNA]</scope>
    <source>
        <strain evidence="2 3">2.12</strain>
    </source>
</reference>
<dbReference type="Proteomes" id="UP001462640">
    <property type="component" value="Unassembled WGS sequence"/>
</dbReference>
<keyword evidence="1" id="KW-0732">Signal</keyword>
<sequence>MFKKKALVLPGALLCALTLAALPASAVPVGGERGNIAQRQSDRNQALMAAQRGLGEYQQRKQQYYAGLSPNHMALEVSDVQELSQARIGAGFEMHTVSPQELAAGRTDLSAMATPTGSWRFVVQVGERPVGLVTVQKAEGRWQAVSFGGAGLARELDALRQVHGNADGSNLRFIRVYQAQSDLLEVVSGKDGKARYATLQSARDALLRHGLAAGSGDANAGLVEAPQLLDPLRTAVSKNLDMLR</sequence>
<comment type="caution">
    <text evidence="2">The sequence shown here is derived from an EMBL/GenBank/DDBJ whole genome shotgun (WGS) entry which is preliminary data.</text>
</comment>
<feature type="signal peptide" evidence="1">
    <location>
        <begin position="1"/>
        <end position="26"/>
    </location>
</feature>
<evidence type="ECO:0000313" key="3">
    <source>
        <dbReference type="Proteomes" id="UP001462640"/>
    </source>
</evidence>
<evidence type="ECO:0000256" key="1">
    <source>
        <dbReference type="SAM" id="SignalP"/>
    </source>
</evidence>
<keyword evidence="3" id="KW-1185">Reference proteome</keyword>
<gene>
    <name evidence="2" type="ORF">ABDJ40_24135</name>
</gene>
<accession>A0ABV0GLG6</accession>